<dbReference type="Proteomes" id="UP000321532">
    <property type="component" value="Unassembled WGS sequence"/>
</dbReference>
<accession>A0A512ATT6</accession>
<evidence type="ECO:0000313" key="1">
    <source>
        <dbReference type="EMBL" id="GEO03125.1"/>
    </source>
</evidence>
<dbReference type="RefSeq" id="WP_146895165.1">
    <property type="nucleotide sequence ID" value="NZ_BJYS01000004.1"/>
</dbReference>
<protein>
    <submittedName>
        <fullName evidence="1">Uncharacterized protein</fullName>
    </submittedName>
</protein>
<dbReference type="EMBL" id="BJYS01000004">
    <property type="protein sequence ID" value="GEO03125.1"/>
    <property type="molecule type" value="Genomic_DNA"/>
</dbReference>
<dbReference type="AlphaFoldDB" id="A0A512ATT6"/>
<evidence type="ECO:0000313" key="2">
    <source>
        <dbReference type="Proteomes" id="UP000321532"/>
    </source>
</evidence>
<name>A0A512ATT6_9BACT</name>
<organism evidence="1 2">
    <name type="scientific">Adhaeribacter aerolatus</name>
    <dbReference type="NCBI Taxonomy" id="670289"/>
    <lineage>
        <taxon>Bacteria</taxon>
        <taxon>Pseudomonadati</taxon>
        <taxon>Bacteroidota</taxon>
        <taxon>Cytophagia</taxon>
        <taxon>Cytophagales</taxon>
        <taxon>Hymenobacteraceae</taxon>
        <taxon>Adhaeribacter</taxon>
    </lineage>
</organism>
<reference evidence="1 2" key="1">
    <citation type="submission" date="2019-07" db="EMBL/GenBank/DDBJ databases">
        <title>Whole genome shotgun sequence of Adhaeribacter aerolatus NBRC 106133.</title>
        <authorList>
            <person name="Hosoyama A."/>
            <person name="Uohara A."/>
            <person name="Ohji S."/>
            <person name="Ichikawa N."/>
        </authorList>
    </citation>
    <scope>NUCLEOTIDE SEQUENCE [LARGE SCALE GENOMIC DNA]</scope>
    <source>
        <strain evidence="1 2">NBRC 106133</strain>
    </source>
</reference>
<keyword evidence="2" id="KW-1185">Reference proteome</keyword>
<proteinExistence type="predicted"/>
<sequence length="69" mass="8060">MLQEKEPQPYILSKVDNLEQFNIRECIAFMRYLQTLEVAALQSAENKVNIDKLEKRFVQLMKPKAVSSC</sequence>
<comment type="caution">
    <text evidence="1">The sequence shown here is derived from an EMBL/GenBank/DDBJ whole genome shotgun (WGS) entry which is preliminary data.</text>
</comment>
<gene>
    <name evidence="1" type="ORF">AAE02nite_07890</name>
</gene>